<dbReference type="EMBL" id="RWGY01000039">
    <property type="protein sequence ID" value="TVU11271.1"/>
    <property type="molecule type" value="Genomic_DNA"/>
</dbReference>
<gene>
    <name evidence="1" type="ORF">EJB05_44845</name>
</gene>
<reference evidence="1 2" key="1">
    <citation type="journal article" date="2019" name="Sci. Rep.">
        <title>A high-quality genome of Eragrostis curvula grass provides insights into Poaceae evolution and supports new strategies to enhance forage quality.</title>
        <authorList>
            <person name="Carballo J."/>
            <person name="Santos B.A.C.M."/>
            <person name="Zappacosta D."/>
            <person name="Garbus I."/>
            <person name="Selva J.P."/>
            <person name="Gallo C.A."/>
            <person name="Diaz A."/>
            <person name="Albertini E."/>
            <person name="Caccamo M."/>
            <person name="Echenique V."/>
        </authorList>
    </citation>
    <scope>NUCLEOTIDE SEQUENCE [LARGE SCALE GENOMIC DNA]</scope>
    <source>
        <strain evidence="2">cv. Victoria</strain>
        <tissue evidence="1">Leaf</tissue>
    </source>
</reference>
<keyword evidence="2" id="KW-1185">Reference proteome</keyword>
<proteinExistence type="predicted"/>
<evidence type="ECO:0000313" key="1">
    <source>
        <dbReference type="EMBL" id="TVU11271.1"/>
    </source>
</evidence>
<accession>A0A5J9TKQ4</accession>
<organism evidence="1 2">
    <name type="scientific">Eragrostis curvula</name>
    <name type="common">weeping love grass</name>
    <dbReference type="NCBI Taxonomy" id="38414"/>
    <lineage>
        <taxon>Eukaryota</taxon>
        <taxon>Viridiplantae</taxon>
        <taxon>Streptophyta</taxon>
        <taxon>Embryophyta</taxon>
        <taxon>Tracheophyta</taxon>
        <taxon>Spermatophyta</taxon>
        <taxon>Magnoliopsida</taxon>
        <taxon>Liliopsida</taxon>
        <taxon>Poales</taxon>
        <taxon>Poaceae</taxon>
        <taxon>PACMAD clade</taxon>
        <taxon>Chloridoideae</taxon>
        <taxon>Eragrostideae</taxon>
        <taxon>Eragrostidinae</taxon>
        <taxon>Eragrostis</taxon>
    </lineage>
</organism>
<dbReference type="Gramene" id="TVU11271">
    <property type="protein sequence ID" value="TVU11271"/>
    <property type="gene ID" value="EJB05_44845"/>
</dbReference>
<name>A0A5J9TKQ4_9POAL</name>
<protein>
    <submittedName>
        <fullName evidence="1">Uncharacterized protein</fullName>
    </submittedName>
</protein>
<dbReference type="AlphaFoldDB" id="A0A5J9TKQ4"/>
<comment type="caution">
    <text evidence="1">The sequence shown here is derived from an EMBL/GenBank/DDBJ whole genome shotgun (WGS) entry which is preliminary data.</text>
</comment>
<evidence type="ECO:0000313" key="2">
    <source>
        <dbReference type="Proteomes" id="UP000324897"/>
    </source>
</evidence>
<sequence length="115" mass="12712">MFARPSSSHGRRRACSSLFAPPPCPSYPAEKVGGRISMWSQLRLVSAVSLSKRPSVPESDAFTLLPNTDLPSDHDGFFLGKGWCGKASNHPALIVFLRFHVPKVFEEMQDQDIVI</sequence>
<dbReference type="Proteomes" id="UP000324897">
    <property type="component" value="Chromosome 3"/>
</dbReference>